<evidence type="ECO:0008006" key="3">
    <source>
        <dbReference type="Google" id="ProtNLM"/>
    </source>
</evidence>
<dbReference type="Proteomes" id="UP000676386">
    <property type="component" value="Unassembled WGS sequence"/>
</dbReference>
<comment type="caution">
    <text evidence="1">The sequence shown here is derived from an EMBL/GenBank/DDBJ whole genome shotgun (WGS) entry which is preliminary data.</text>
</comment>
<dbReference type="EMBL" id="JAGTXB010000011">
    <property type="protein sequence ID" value="MBS0029908.1"/>
    <property type="molecule type" value="Genomic_DNA"/>
</dbReference>
<name>A0ABS5J4A7_9BACT</name>
<gene>
    <name evidence="1" type="ORF">KE626_21470</name>
</gene>
<reference evidence="1 2" key="1">
    <citation type="submission" date="2021-04" db="EMBL/GenBank/DDBJ databases">
        <title>Chitinophaga sp. nov., isolated from the rhizosphere soil.</title>
        <authorList>
            <person name="He S."/>
        </authorList>
    </citation>
    <scope>NUCLEOTIDE SEQUENCE [LARGE SCALE GENOMIC DNA]</scope>
    <source>
        <strain evidence="1 2">2R12</strain>
    </source>
</reference>
<organism evidence="1 2">
    <name type="scientific">Chitinophaga hostae</name>
    <dbReference type="NCBI Taxonomy" id="2831022"/>
    <lineage>
        <taxon>Bacteria</taxon>
        <taxon>Pseudomonadati</taxon>
        <taxon>Bacteroidota</taxon>
        <taxon>Chitinophagia</taxon>
        <taxon>Chitinophagales</taxon>
        <taxon>Chitinophagaceae</taxon>
        <taxon>Chitinophaga</taxon>
    </lineage>
</organism>
<protein>
    <recommendedName>
        <fullName evidence="3">Lipocalin-like domain-containing protein</fullName>
    </recommendedName>
</protein>
<evidence type="ECO:0000313" key="1">
    <source>
        <dbReference type="EMBL" id="MBS0029908.1"/>
    </source>
</evidence>
<dbReference type="RefSeq" id="WP_211975018.1">
    <property type="nucleotide sequence ID" value="NZ_CBFHAM010000023.1"/>
</dbReference>
<keyword evidence="2" id="KW-1185">Reference proteome</keyword>
<sequence length="138" mass="15980">MNSIYTLFLVCFLHIQCTNIPTSQTNGKITGKWLPVKSIISATENDEKSFEKTDSSFVPSDVMLFKENGTIDDGGQRYESYTIDRETKELTLQEANGDAITFRIQTLTAQQLVIFREDDEIYNNKHRHMKLEIHFKRP</sequence>
<evidence type="ECO:0000313" key="2">
    <source>
        <dbReference type="Proteomes" id="UP000676386"/>
    </source>
</evidence>
<proteinExistence type="predicted"/>
<accession>A0ABS5J4A7</accession>